<dbReference type="NCBIfam" id="TIGR01451">
    <property type="entry name" value="B_ant_repeat"/>
    <property type="match status" value="1"/>
</dbReference>
<evidence type="ECO:0000259" key="3">
    <source>
        <dbReference type="Pfam" id="PF01345"/>
    </source>
</evidence>
<proteinExistence type="predicted"/>
<feature type="chain" id="PRO_5015126345" evidence="2">
    <location>
        <begin position="35"/>
        <end position="221"/>
    </location>
</feature>
<comment type="caution">
    <text evidence="4">The sequence shown here is derived from an EMBL/GenBank/DDBJ whole genome shotgun (WGS) entry which is preliminary data.</text>
</comment>
<gene>
    <name evidence="4" type="ORF">CLV63_112187</name>
</gene>
<evidence type="ECO:0000313" key="4">
    <source>
        <dbReference type="EMBL" id="PSK96303.1"/>
    </source>
</evidence>
<protein>
    <submittedName>
        <fullName evidence="4">Putative repeat protein (TIGR01451 family)</fullName>
    </submittedName>
</protein>
<keyword evidence="1" id="KW-0472">Membrane</keyword>
<feature type="signal peptide" evidence="2">
    <location>
        <begin position="1"/>
        <end position="34"/>
    </location>
</feature>
<dbReference type="InterPro" id="IPR047589">
    <property type="entry name" value="DUF11_rpt"/>
</dbReference>
<name>A0A2P8DGG8_9ACTN</name>
<dbReference type="InterPro" id="IPR001434">
    <property type="entry name" value="OmcB-like_DUF11"/>
</dbReference>
<evidence type="ECO:0000256" key="2">
    <source>
        <dbReference type="SAM" id="SignalP"/>
    </source>
</evidence>
<feature type="transmembrane region" description="Helical" evidence="1">
    <location>
        <begin position="183"/>
        <end position="205"/>
    </location>
</feature>
<evidence type="ECO:0000256" key="1">
    <source>
        <dbReference type="SAM" id="Phobius"/>
    </source>
</evidence>
<feature type="domain" description="DUF11" evidence="3">
    <location>
        <begin position="50"/>
        <end position="140"/>
    </location>
</feature>
<keyword evidence="2" id="KW-0732">Signal</keyword>
<evidence type="ECO:0000313" key="5">
    <source>
        <dbReference type="Proteomes" id="UP000240542"/>
    </source>
</evidence>
<keyword evidence="1" id="KW-0812">Transmembrane</keyword>
<dbReference type="OrthoDB" id="3432222at2"/>
<dbReference type="AlphaFoldDB" id="A0A2P8DGG8"/>
<dbReference type="RefSeq" id="WP_106584256.1">
    <property type="nucleotide sequence ID" value="NZ_PYGA01000012.1"/>
</dbReference>
<sequence>MVLYRNGAAVPRAPIRTVATAAVLAWGFAAPAVADGGPATAGRPALSIAVSDTLDTMAKGDHTTYRITLRNDGAEDVEGVAVHQTLPVGMALLDHAPEGARTDTGVSWAADLPAGAEVEYTVRARMGASDADVWRATATACATRGAGTRPLVCASDANLLPAGAAAGGGPRGTHDAGVPAARWQLAVAAAVVLAVVAGAAFVLLCHRIGPYRTISGAAGRG</sequence>
<keyword evidence="1" id="KW-1133">Transmembrane helix</keyword>
<keyword evidence="5" id="KW-1185">Reference proteome</keyword>
<accession>A0A2P8DGG8</accession>
<dbReference type="Pfam" id="PF01345">
    <property type="entry name" value="DUF11"/>
    <property type="match status" value="1"/>
</dbReference>
<dbReference type="Proteomes" id="UP000240542">
    <property type="component" value="Unassembled WGS sequence"/>
</dbReference>
<reference evidence="4 5" key="1">
    <citation type="submission" date="2018-03" db="EMBL/GenBank/DDBJ databases">
        <title>Genomic Encyclopedia of Archaeal and Bacterial Type Strains, Phase II (KMG-II): from individual species to whole genera.</title>
        <authorList>
            <person name="Goeker M."/>
        </authorList>
    </citation>
    <scope>NUCLEOTIDE SEQUENCE [LARGE SCALE GENOMIC DNA]</scope>
    <source>
        <strain evidence="4 5">DSM 45312</strain>
    </source>
</reference>
<dbReference type="EMBL" id="PYGA01000012">
    <property type="protein sequence ID" value="PSK96303.1"/>
    <property type="molecule type" value="Genomic_DNA"/>
</dbReference>
<organism evidence="4 5">
    <name type="scientific">Murinocardiopsis flavida</name>
    <dbReference type="NCBI Taxonomy" id="645275"/>
    <lineage>
        <taxon>Bacteria</taxon>
        <taxon>Bacillati</taxon>
        <taxon>Actinomycetota</taxon>
        <taxon>Actinomycetes</taxon>
        <taxon>Streptosporangiales</taxon>
        <taxon>Nocardiopsidaceae</taxon>
        <taxon>Murinocardiopsis</taxon>
    </lineage>
</organism>